<dbReference type="RefSeq" id="XP_004343030.1">
    <property type="nucleotide sequence ID" value="XM_004342980.1"/>
</dbReference>
<organism evidence="1 2">
    <name type="scientific">Capsaspora owczarzaki (strain ATCC 30864)</name>
    <dbReference type="NCBI Taxonomy" id="595528"/>
    <lineage>
        <taxon>Eukaryota</taxon>
        <taxon>Filasterea</taxon>
        <taxon>Capsaspora</taxon>
    </lineage>
</organism>
<gene>
    <name evidence="1" type="ORF">CAOG_007942</name>
</gene>
<proteinExistence type="predicted"/>
<protein>
    <submittedName>
        <fullName evidence="1">Uncharacterized protein</fullName>
    </submittedName>
</protein>
<sequence length="295" mass="32998">MDRTLGDVIDQHLILSSILNLPADHEIRKWPVADVALVDWPVMQQLLNEELPVDDKPATKAKRLVAFNLLQHLLDQATIGAPPVVPHLRESDTPTRFKGVVNGVLSLTNGAVLSAAAVVDSSTQPFASMDLLQQYLEDRLGNLARLEIVTLDLSGNDLRNSDMPYIVTLVQALKCPVVKLRSNRLGMGVPTTDNNSPVHYLVSLAAEKYVRFLDIVNNYVSAVDWDPAYRQFTSNNETTWRKLVYLPLSWVSTHKWQSSICGEHTDAAMDCHNKFYWAGLTDPVFTRSDQLPELN</sequence>
<dbReference type="PhylomeDB" id="A0A0D2WXF2"/>
<dbReference type="InParanoid" id="A0A0D2WXF2"/>
<dbReference type="AlphaFoldDB" id="A0A0D2WXF2"/>
<accession>A0A0D2WXF2</accession>
<evidence type="ECO:0000313" key="1">
    <source>
        <dbReference type="EMBL" id="KJE97860.1"/>
    </source>
</evidence>
<evidence type="ECO:0000313" key="2">
    <source>
        <dbReference type="Proteomes" id="UP000008743"/>
    </source>
</evidence>
<name>A0A0D2WXF2_CAPO3</name>
<keyword evidence="2" id="KW-1185">Reference proteome</keyword>
<dbReference type="Proteomes" id="UP000008743">
    <property type="component" value="Unassembled WGS sequence"/>
</dbReference>
<dbReference type="EMBL" id="KE346375">
    <property type="protein sequence ID" value="KJE97860.1"/>
    <property type="molecule type" value="Genomic_DNA"/>
</dbReference>
<reference evidence="2" key="1">
    <citation type="submission" date="2011-02" db="EMBL/GenBank/DDBJ databases">
        <title>The Genome Sequence of Capsaspora owczarzaki ATCC 30864.</title>
        <authorList>
            <person name="Russ C."/>
            <person name="Cuomo C."/>
            <person name="Burger G."/>
            <person name="Gray M.W."/>
            <person name="Holland P.W.H."/>
            <person name="King N."/>
            <person name="Lang F.B.F."/>
            <person name="Roger A.J."/>
            <person name="Ruiz-Trillo I."/>
            <person name="Young S.K."/>
            <person name="Zeng Q."/>
            <person name="Gargeya S."/>
            <person name="Alvarado L."/>
            <person name="Berlin A."/>
            <person name="Chapman S.B."/>
            <person name="Chen Z."/>
            <person name="Freedman E."/>
            <person name="Gellesch M."/>
            <person name="Goldberg J."/>
            <person name="Griggs A."/>
            <person name="Gujja S."/>
            <person name="Heilman E."/>
            <person name="Heiman D."/>
            <person name="Howarth C."/>
            <person name="Mehta T."/>
            <person name="Neiman D."/>
            <person name="Pearson M."/>
            <person name="Roberts A."/>
            <person name="Saif S."/>
            <person name="Shea T."/>
            <person name="Shenoy N."/>
            <person name="Sisk P."/>
            <person name="Stolte C."/>
            <person name="Sykes S."/>
            <person name="White J."/>
            <person name="Yandava C."/>
            <person name="Haas B."/>
            <person name="Nusbaum C."/>
            <person name="Birren B."/>
        </authorList>
    </citation>
    <scope>NUCLEOTIDE SEQUENCE</scope>
    <source>
        <strain evidence="2">ATCC 30864</strain>
    </source>
</reference>